<evidence type="ECO:0000313" key="5">
    <source>
        <dbReference type="EMBL" id="CAF3679544.1"/>
    </source>
</evidence>
<evidence type="ECO:0000256" key="2">
    <source>
        <dbReference type="SAM" id="SignalP"/>
    </source>
</evidence>
<feature type="transmembrane region" description="Helical" evidence="1">
    <location>
        <begin position="111"/>
        <end position="135"/>
    </location>
</feature>
<keyword evidence="1" id="KW-1133">Transmembrane helix</keyword>
<evidence type="ECO:0000313" key="7">
    <source>
        <dbReference type="Proteomes" id="UP000663829"/>
    </source>
</evidence>
<dbReference type="EMBL" id="CAJNOQ010009315">
    <property type="protein sequence ID" value="CAF1221547.1"/>
    <property type="molecule type" value="Genomic_DNA"/>
</dbReference>
<dbReference type="Proteomes" id="UP000663829">
    <property type="component" value="Unassembled WGS sequence"/>
</dbReference>
<reference evidence="4" key="1">
    <citation type="submission" date="2021-02" db="EMBL/GenBank/DDBJ databases">
        <authorList>
            <person name="Nowell W R."/>
        </authorList>
    </citation>
    <scope>NUCLEOTIDE SEQUENCE</scope>
</reference>
<accession>A0A814XW56</accession>
<comment type="caution">
    <text evidence="4">The sequence shown here is derived from an EMBL/GenBank/DDBJ whole genome shotgun (WGS) entry which is preliminary data.</text>
</comment>
<keyword evidence="2" id="KW-0732">Signal</keyword>
<dbReference type="EMBL" id="CAJOBA010003366">
    <property type="protein sequence ID" value="CAF3679544.1"/>
    <property type="molecule type" value="Genomic_DNA"/>
</dbReference>
<feature type="signal peptide" evidence="2">
    <location>
        <begin position="1"/>
        <end position="19"/>
    </location>
</feature>
<sequence length="178" mass="20370">MLFWLTVITAFLCVTYSDGTCTYGCTCYSDSTCTYYCNNNMCQYSIPWGNKCSGHYLHPNECGTGAYCDSSTYTCRYLKSTGGYCSLDWECYSNYCDYSSMTCEYRSTTHWSLVITLPVVFTCLTLFLIIVIVVVRTRRRQLFAHQAFAVQPPYGYQNPTVVCNSPPPYPYQPDMSKH</sequence>
<feature type="chain" id="PRO_5036226467" evidence="2">
    <location>
        <begin position="20"/>
        <end position="178"/>
    </location>
</feature>
<evidence type="ECO:0000313" key="3">
    <source>
        <dbReference type="EMBL" id="CAF0898374.1"/>
    </source>
</evidence>
<organism evidence="4 7">
    <name type="scientific">Didymodactylos carnosus</name>
    <dbReference type="NCBI Taxonomy" id="1234261"/>
    <lineage>
        <taxon>Eukaryota</taxon>
        <taxon>Metazoa</taxon>
        <taxon>Spiralia</taxon>
        <taxon>Gnathifera</taxon>
        <taxon>Rotifera</taxon>
        <taxon>Eurotatoria</taxon>
        <taxon>Bdelloidea</taxon>
        <taxon>Philodinida</taxon>
        <taxon>Philodinidae</taxon>
        <taxon>Didymodactylos</taxon>
    </lineage>
</organism>
<name>A0A814XW56_9BILA</name>
<proteinExistence type="predicted"/>
<keyword evidence="1" id="KW-0812">Transmembrane</keyword>
<gene>
    <name evidence="4" type="ORF">GPM918_LOCUS24710</name>
    <name evidence="3" type="ORF">OVA965_LOCUS9492</name>
    <name evidence="6" type="ORF">SRO942_LOCUS24713</name>
    <name evidence="5" type="ORF">TMI583_LOCUS9488</name>
</gene>
<dbReference type="AlphaFoldDB" id="A0A814XW56"/>
<dbReference type="EMBL" id="CAJOBC010009318">
    <property type="protein sequence ID" value="CAF3984824.1"/>
    <property type="molecule type" value="Genomic_DNA"/>
</dbReference>
<dbReference type="Proteomes" id="UP000682733">
    <property type="component" value="Unassembled WGS sequence"/>
</dbReference>
<evidence type="ECO:0000313" key="6">
    <source>
        <dbReference type="EMBL" id="CAF3984824.1"/>
    </source>
</evidence>
<dbReference type="Proteomes" id="UP000677228">
    <property type="component" value="Unassembled WGS sequence"/>
</dbReference>
<evidence type="ECO:0000256" key="1">
    <source>
        <dbReference type="SAM" id="Phobius"/>
    </source>
</evidence>
<keyword evidence="7" id="KW-1185">Reference proteome</keyword>
<evidence type="ECO:0000313" key="4">
    <source>
        <dbReference type="EMBL" id="CAF1221547.1"/>
    </source>
</evidence>
<dbReference type="OrthoDB" id="9992838at2759"/>
<keyword evidence="1" id="KW-0472">Membrane</keyword>
<protein>
    <submittedName>
        <fullName evidence="4">Uncharacterized protein</fullName>
    </submittedName>
</protein>
<dbReference type="Proteomes" id="UP000681722">
    <property type="component" value="Unassembled WGS sequence"/>
</dbReference>
<dbReference type="EMBL" id="CAJNOK010003365">
    <property type="protein sequence ID" value="CAF0898374.1"/>
    <property type="molecule type" value="Genomic_DNA"/>
</dbReference>